<sequence>MSSWCSFLIHRGFAAAATKQRLMTRFGSSEAAHPRSFARSGDGNWTLWGYLGLSRWSKCFYVSCASLFYGLTRSGLGLAPILFLCHDVQPMVSTPGDPEHWDYDRRCCLAIEQPCGPLKCKVCAPESLGAGILLPMLCQRMSHGFS</sequence>
<reference evidence="1 2" key="1">
    <citation type="submission" date="2019-04" db="EMBL/GenBank/DDBJ databases">
        <title>Fungal friends and foes A comparative genomics study of 23 Aspergillus species from section Flavi.</title>
        <authorList>
            <consortium name="DOE Joint Genome Institute"/>
            <person name="Kjaerbolling I."/>
            <person name="Vesth T.C."/>
            <person name="Frisvad J.C."/>
            <person name="Nybo J.L."/>
            <person name="Theobald S."/>
            <person name="Kildgaard S."/>
            <person name="Petersen T.I."/>
            <person name="Kuo A."/>
            <person name="Sato A."/>
            <person name="Lyhne E.K."/>
            <person name="Kogle M.E."/>
            <person name="Wiebenga A."/>
            <person name="Kun R.S."/>
            <person name="Lubbers R.J."/>
            <person name="Makela M.R."/>
            <person name="Barry K."/>
            <person name="Chovatia M."/>
            <person name="Clum A."/>
            <person name="Daum C."/>
            <person name="Haridas S."/>
            <person name="He G."/>
            <person name="LaButti K."/>
            <person name="Lipzen A."/>
            <person name="Mondo S."/>
            <person name="Pangilinan J."/>
            <person name="Riley R."/>
            <person name="Salamov A."/>
            <person name="Simmons B.A."/>
            <person name="Magnuson J.K."/>
            <person name="Henrissat B."/>
            <person name="Mortensen U.H."/>
            <person name="Larsen T.O."/>
            <person name="De vries R.P."/>
            <person name="Grigoriev I.V."/>
            <person name="Machida M."/>
            <person name="Baker S.E."/>
            <person name="Andersen M.R."/>
        </authorList>
    </citation>
    <scope>NUCLEOTIDE SEQUENCE [LARGE SCALE GENOMIC DNA]</scope>
    <source>
        <strain evidence="1 2">CBS 117618</strain>
    </source>
</reference>
<dbReference type="AlphaFoldDB" id="A0A5N6D591"/>
<proteinExistence type="predicted"/>
<keyword evidence="2" id="KW-1185">Reference proteome</keyword>
<accession>A0A5N6D591</accession>
<organism evidence="1 2">
    <name type="scientific">Aspergillus parasiticus</name>
    <dbReference type="NCBI Taxonomy" id="5067"/>
    <lineage>
        <taxon>Eukaryota</taxon>
        <taxon>Fungi</taxon>
        <taxon>Dikarya</taxon>
        <taxon>Ascomycota</taxon>
        <taxon>Pezizomycotina</taxon>
        <taxon>Eurotiomycetes</taxon>
        <taxon>Eurotiomycetidae</taxon>
        <taxon>Eurotiales</taxon>
        <taxon>Aspergillaceae</taxon>
        <taxon>Aspergillus</taxon>
        <taxon>Aspergillus subgen. Circumdati</taxon>
    </lineage>
</organism>
<protein>
    <submittedName>
        <fullName evidence="1">Uncharacterized protein</fullName>
    </submittedName>
</protein>
<dbReference type="EMBL" id="ML735044">
    <property type="protein sequence ID" value="KAB8200425.1"/>
    <property type="molecule type" value="Genomic_DNA"/>
</dbReference>
<gene>
    <name evidence="1" type="ORF">BDV34DRAFT_15227</name>
</gene>
<name>A0A5N6D591_ASPPA</name>
<dbReference type="Proteomes" id="UP000326532">
    <property type="component" value="Unassembled WGS sequence"/>
</dbReference>
<evidence type="ECO:0000313" key="2">
    <source>
        <dbReference type="Proteomes" id="UP000326532"/>
    </source>
</evidence>
<dbReference type="VEuPathDB" id="FungiDB:BDV34DRAFT_15227"/>
<evidence type="ECO:0000313" key="1">
    <source>
        <dbReference type="EMBL" id="KAB8200425.1"/>
    </source>
</evidence>